<dbReference type="NCBIfam" id="TIGR01901">
    <property type="entry name" value="adhes_NPXG"/>
    <property type="match status" value="1"/>
</dbReference>
<dbReference type="Gene3D" id="2.160.20.10">
    <property type="entry name" value="Single-stranded right-handed beta-helix, Pectin lyase-like"/>
    <property type="match status" value="1"/>
</dbReference>
<dbReference type="Pfam" id="PF05594">
    <property type="entry name" value="Fil_haemagg"/>
    <property type="match status" value="2"/>
</dbReference>
<reference evidence="2 3" key="1">
    <citation type="journal article" date="2019" name="Int. J. Syst. Evol. Microbiol.">
        <title>Photorhabdus khanii subsp. guanajuatensis subsp. nov., isolated from Heterorhabditis atacamensis, and Photorhabdus luminescens subsp. mexicana subsp. nov., isolated from Heterorhabditis mexicana entomopathogenic nematodes.</title>
        <authorList>
            <person name="Machado R.A.R."/>
            <person name="Bruno P."/>
            <person name="Arce C.C.M."/>
            <person name="Liechti N."/>
            <person name="Kohler A."/>
            <person name="Bernal J."/>
            <person name="Bruggmann R."/>
            <person name="Turlings T.C.J."/>
        </authorList>
    </citation>
    <scope>NUCLEOTIDE SEQUENCE [LARGE SCALE GENOMIC DNA]</scope>
    <source>
        <strain evidence="2 3">MEX47-22</strain>
    </source>
</reference>
<dbReference type="InterPro" id="IPR008619">
    <property type="entry name" value="Filamentous_hemagglutn_rpt"/>
</dbReference>
<dbReference type="InterPro" id="IPR008638">
    <property type="entry name" value="FhaB/CdiA-like_TPS"/>
</dbReference>
<name>A0A4R4IM38_PHOLU</name>
<proteinExistence type="predicted"/>
<dbReference type="AlphaFoldDB" id="A0A4R4IM38"/>
<evidence type="ECO:0000259" key="1">
    <source>
        <dbReference type="SMART" id="SM00912"/>
    </source>
</evidence>
<accession>A0A4R4IM38</accession>
<dbReference type="InterPro" id="IPR010069">
    <property type="entry name" value="CdiA_FHA1_rpt"/>
</dbReference>
<feature type="non-terminal residue" evidence="2">
    <location>
        <position position="1"/>
    </location>
</feature>
<dbReference type="RefSeq" id="WP_132349069.1">
    <property type="nucleotide sequence ID" value="NZ_CAWOLF010000092.1"/>
</dbReference>
<dbReference type="InterPro" id="IPR012334">
    <property type="entry name" value="Pectin_lyas_fold"/>
</dbReference>
<evidence type="ECO:0000313" key="3">
    <source>
        <dbReference type="Proteomes" id="UP000295550"/>
    </source>
</evidence>
<evidence type="ECO:0000313" key="2">
    <source>
        <dbReference type="EMBL" id="TDB41598.1"/>
    </source>
</evidence>
<dbReference type="EMBL" id="PUJX01000092">
    <property type="protein sequence ID" value="TDB41598.1"/>
    <property type="molecule type" value="Genomic_DNA"/>
</dbReference>
<dbReference type="SMART" id="SM00912">
    <property type="entry name" value="Haemagg_act"/>
    <property type="match status" value="1"/>
</dbReference>
<protein>
    <submittedName>
        <fullName evidence="2">Adhesin</fullName>
    </submittedName>
</protein>
<feature type="non-terminal residue" evidence="2">
    <location>
        <position position="523"/>
    </location>
</feature>
<gene>
    <name evidence="2" type="ORF">C5468_25695</name>
</gene>
<dbReference type="Pfam" id="PF05860">
    <property type="entry name" value="TPS"/>
    <property type="match status" value="1"/>
</dbReference>
<feature type="domain" description="Filamentous haemagglutinin FhaB/tRNA nuclease CdiA-like TPS" evidence="1">
    <location>
        <begin position="1"/>
        <end position="82"/>
    </location>
</feature>
<dbReference type="InterPro" id="IPR011050">
    <property type="entry name" value="Pectin_lyase_fold/virulence"/>
</dbReference>
<dbReference type="SUPFAM" id="SSF51126">
    <property type="entry name" value="Pectin lyase-like"/>
    <property type="match status" value="1"/>
</dbReference>
<dbReference type="NCBIfam" id="TIGR01731">
    <property type="entry name" value="fil_hemag_20aa"/>
    <property type="match status" value="5"/>
</dbReference>
<comment type="caution">
    <text evidence="2">The sequence shown here is derived from an EMBL/GenBank/DDBJ whole genome shotgun (WGS) entry which is preliminary data.</text>
</comment>
<sequence length="523" mass="54876">AVQTQLGGMVAGNPWLAKAEAKIILNEVNSVGASKLNGWIEVAGQKADVIIANPAGITCNGCGFINAHRATLTTGQAMMEQGRLKGFDIERGEVRIEDLGLDSSQQNYTDIIARSVVINGKLHAKDLKVTTGRNIVDAAHQNIEKKSADGSKNPSFTLDVAALGGMYANKIVLVGTEFGVGVRNAGHIGATAGEVRLTVGGQIENSGTIAARSNTTIKAESIQSAKGSILAAGIDSKGKASLPGSLTLTAEQHIQANGQNLATNTIEVQSKTIDLSDSKTTADRFTAKTPGQFNNDGGTLVAREINLTTPDLSNKQGKINQTGKGELVLNTQKLNNHSGTLLNEGKHLAITTNNLDNRHGKIANNGDDLNLTVHEASNTEGGTIQLTGKGKLSLNTHQWIGDGGKLLSNGELVVQAHNLQLNKEAVTTADKITIKADTLSHQSGVMQQQGKDKMSLTANTLDNQNGEIKGNGNLKIDATTLDNSKGKIIAAKQGNLELTVDDALNNQDGHLEAGQNIQLTATQ</sequence>
<dbReference type="Proteomes" id="UP000295550">
    <property type="component" value="Unassembled WGS sequence"/>
</dbReference>
<organism evidence="2 3">
    <name type="scientific">Photorhabdus luminescens subsp. mexicana</name>
    <dbReference type="NCBI Taxonomy" id="2100167"/>
    <lineage>
        <taxon>Bacteria</taxon>
        <taxon>Pseudomonadati</taxon>
        <taxon>Pseudomonadota</taxon>
        <taxon>Gammaproteobacteria</taxon>
        <taxon>Enterobacterales</taxon>
        <taxon>Morganellaceae</taxon>
        <taxon>Photorhabdus</taxon>
    </lineage>
</organism>